<evidence type="ECO:0000313" key="3">
    <source>
        <dbReference type="Proteomes" id="UP000011668"/>
    </source>
</evidence>
<accession>L8WH64</accession>
<proteinExistence type="predicted"/>
<gene>
    <name evidence="2" type="ORF">AG1IA_09898</name>
</gene>
<keyword evidence="3" id="KW-1185">Reference proteome</keyword>
<reference evidence="2 3" key="1">
    <citation type="journal article" date="2013" name="Nat. Commun.">
        <title>The evolution and pathogenic mechanisms of the rice sheath blight pathogen.</title>
        <authorList>
            <person name="Zheng A."/>
            <person name="Lin R."/>
            <person name="Xu L."/>
            <person name="Qin P."/>
            <person name="Tang C."/>
            <person name="Ai P."/>
            <person name="Zhang D."/>
            <person name="Liu Y."/>
            <person name="Sun Z."/>
            <person name="Feng H."/>
            <person name="Wang Y."/>
            <person name="Chen Y."/>
            <person name="Liang X."/>
            <person name="Fu R."/>
            <person name="Li Q."/>
            <person name="Zhang J."/>
            <person name="Yu X."/>
            <person name="Xie Z."/>
            <person name="Ding L."/>
            <person name="Guan P."/>
            <person name="Tang J."/>
            <person name="Liang Y."/>
            <person name="Wang S."/>
            <person name="Deng Q."/>
            <person name="Li S."/>
            <person name="Zhu J."/>
            <person name="Wang L."/>
            <person name="Liu H."/>
            <person name="Li P."/>
        </authorList>
    </citation>
    <scope>NUCLEOTIDE SEQUENCE [LARGE SCALE GENOMIC DNA]</scope>
    <source>
        <strain evidence="3">AG-1 IA</strain>
    </source>
</reference>
<dbReference type="InterPro" id="IPR039766">
    <property type="entry name" value="Vps53"/>
</dbReference>
<dbReference type="STRING" id="983506.L8WH64"/>
<dbReference type="InterPro" id="IPR007234">
    <property type="entry name" value="Vps53_N"/>
</dbReference>
<protein>
    <recommendedName>
        <fullName evidence="1">Vps53 N-terminal domain-containing protein</fullName>
    </recommendedName>
</protein>
<dbReference type="OrthoDB" id="10261632at2759"/>
<evidence type="ECO:0000313" key="2">
    <source>
        <dbReference type="EMBL" id="ELU36072.1"/>
    </source>
</evidence>
<name>L8WH64_THACA</name>
<dbReference type="GO" id="GO:0042147">
    <property type="term" value="P:retrograde transport, endosome to Golgi"/>
    <property type="evidence" value="ECO:0007669"/>
    <property type="project" value="InterPro"/>
</dbReference>
<dbReference type="Proteomes" id="UP000011668">
    <property type="component" value="Unassembled WGS sequence"/>
</dbReference>
<evidence type="ECO:0000259" key="1">
    <source>
        <dbReference type="Pfam" id="PF04100"/>
    </source>
</evidence>
<dbReference type="GO" id="GO:0005829">
    <property type="term" value="C:cytosol"/>
    <property type="evidence" value="ECO:0007669"/>
    <property type="project" value="GOC"/>
</dbReference>
<comment type="caution">
    <text evidence="2">The sequence shown here is derived from an EMBL/GenBank/DDBJ whole genome shotgun (WGS) entry which is preliminary data.</text>
</comment>
<dbReference type="AlphaFoldDB" id="L8WH64"/>
<dbReference type="PANTHER" id="PTHR12820:SF0">
    <property type="entry name" value="VACUOLAR PROTEIN SORTING-ASSOCIATED PROTEIN 53 HOMOLOG"/>
    <property type="match status" value="1"/>
</dbReference>
<dbReference type="HOGENOM" id="CLU_1094903_0_0_1"/>
<feature type="domain" description="Vps53 N-terminal" evidence="1">
    <location>
        <begin position="79"/>
        <end position="194"/>
    </location>
</feature>
<sequence>MGREMRVRVRQRQRGIVCPESKERLPCAVMIGSVERERGIGIGWPLQPRPRHVMSGILLDIQNILDLAPTNSVDALEGFDAIASLNELFPDEASLVRASEIQEKLHDDVTQIQTEIDSLRAELRKDQEPARMQLIQELIAVRELLAQMSRIREKATESEAIVRDITKDIQVLDLAKRNLALSVTALKRFQMLGVSAREHGQGKAVQGNRSDSGGSKRDIPVLQALLFYRANLNCDQEASRATRKRPSECGEGFR</sequence>
<dbReference type="GO" id="GO:0000938">
    <property type="term" value="C:GARP complex"/>
    <property type="evidence" value="ECO:0007669"/>
    <property type="project" value="InterPro"/>
</dbReference>
<dbReference type="Pfam" id="PF04100">
    <property type="entry name" value="Vps53_N"/>
    <property type="match status" value="1"/>
</dbReference>
<dbReference type="EMBL" id="AFRT01004404">
    <property type="protein sequence ID" value="ELU36072.1"/>
    <property type="molecule type" value="Genomic_DNA"/>
</dbReference>
<organism evidence="2 3">
    <name type="scientific">Thanatephorus cucumeris (strain AG1-IA)</name>
    <name type="common">Rice sheath blight fungus</name>
    <name type="synonym">Rhizoctonia solani</name>
    <dbReference type="NCBI Taxonomy" id="983506"/>
    <lineage>
        <taxon>Eukaryota</taxon>
        <taxon>Fungi</taxon>
        <taxon>Dikarya</taxon>
        <taxon>Basidiomycota</taxon>
        <taxon>Agaricomycotina</taxon>
        <taxon>Agaricomycetes</taxon>
        <taxon>Cantharellales</taxon>
        <taxon>Ceratobasidiaceae</taxon>
        <taxon>Rhizoctonia</taxon>
        <taxon>Rhizoctonia solani AG-1</taxon>
    </lineage>
</organism>
<dbReference type="PANTHER" id="PTHR12820">
    <property type="entry name" value="VACUOLAR SORTING PROTEIN 53"/>
    <property type="match status" value="1"/>
</dbReference>